<keyword evidence="2" id="KW-0805">Transcription regulation</keyword>
<name>A0A2G2V9A3_CAPBA</name>
<evidence type="ECO:0008006" key="11">
    <source>
        <dbReference type="Google" id="ProtNLM"/>
    </source>
</evidence>
<dbReference type="SUPFAM" id="SSF55455">
    <property type="entry name" value="SRF-like"/>
    <property type="match status" value="1"/>
</dbReference>
<organism evidence="9 10">
    <name type="scientific">Capsicum baccatum</name>
    <name type="common">Peruvian pepper</name>
    <dbReference type="NCBI Taxonomy" id="33114"/>
    <lineage>
        <taxon>Eukaryota</taxon>
        <taxon>Viridiplantae</taxon>
        <taxon>Streptophyta</taxon>
        <taxon>Embryophyta</taxon>
        <taxon>Tracheophyta</taxon>
        <taxon>Spermatophyta</taxon>
        <taxon>Magnoliopsida</taxon>
        <taxon>eudicotyledons</taxon>
        <taxon>Gunneridae</taxon>
        <taxon>Pentapetalae</taxon>
        <taxon>asterids</taxon>
        <taxon>lamiids</taxon>
        <taxon>Solanales</taxon>
        <taxon>Solanaceae</taxon>
        <taxon>Solanoideae</taxon>
        <taxon>Capsiceae</taxon>
        <taxon>Capsicum</taxon>
    </lineage>
</organism>
<evidence type="ECO:0000256" key="2">
    <source>
        <dbReference type="ARBA" id="ARBA00023015"/>
    </source>
</evidence>
<dbReference type="PROSITE" id="PS50066">
    <property type="entry name" value="MADS_BOX_2"/>
    <property type="match status" value="1"/>
</dbReference>
<feature type="domain" description="K-box" evidence="8">
    <location>
        <begin position="85"/>
        <end position="175"/>
    </location>
</feature>
<dbReference type="GO" id="GO:0003700">
    <property type="term" value="F:DNA-binding transcription factor activity"/>
    <property type="evidence" value="ECO:0007669"/>
    <property type="project" value="InterPro"/>
</dbReference>
<dbReference type="InterPro" id="IPR036879">
    <property type="entry name" value="TF_MADSbox_sf"/>
</dbReference>
<comment type="caution">
    <text evidence="9">The sequence shown here is derived from an EMBL/GenBank/DDBJ whole genome shotgun (WGS) entry which is preliminary data.</text>
</comment>
<dbReference type="PROSITE" id="PS51297">
    <property type="entry name" value="K_BOX"/>
    <property type="match status" value="1"/>
</dbReference>
<evidence type="ECO:0000256" key="5">
    <source>
        <dbReference type="ARBA" id="ARBA00023242"/>
    </source>
</evidence>
<dbReference type="InterPro" id="IPR050142">
    <property type="entry name" value="MADS-box/MEF2_TF"/>
</dbReference>
<dbReference type="PANTHER" id="PTHR48019">
    <property type="entry name" value="SERUM RESPONSE FACTOR HOMOLOG"/>
    <property type="match status" value="1"/>
</dbReference>
<dbReference type="GO" id="GO:0005634">
    <property type="term" value="C:nucleus"/>
    <property type="evidence" value="ECO:0007669"/>
    <property type="project" value="UniProtKB-SubCell"/>
</dbReference>
<reference evidence="9 10" key="1">
    <citation type="journal article" date="2017" name="Genome Biol.">
        <title>New reference genome sequences of hot pepper reveal the massive evolution of plant disease-resistance genes by retroduplication.</title>
        <authorList>
            <person name="Kim S."/>
            <person name="Park J."/>
            <person name="Yeom S.I."/>
            <person name="Kim Y.M."/>
            <person name="Seo E."/>
            <person name="Kim K.T."/>
            <person name="Kim M.S."/>
            <person name="Lee J.M."/>
            <person name="Cheong K."/>
            <person name="Shin H.S."/>
            <person name="Kim S.B."/>
            <person name="Han K."/>
            <person name="Lee J."/>
            <person name="Park M."/>
            <person name="Lee H.A."/>
            <person name="Lee H.Y."/>
            <person name="Lee Y."/>
            <person name="Oh S."/>
            <person name="Lee J.H."/>
            <person name="Choi E."/>
            <person name="Choi E."/>
            <person name="Lee S.E."/>
            <person name="Jeon J."/>
            <person name="Kim H."/>
            <person name="Choi G."/>
            <person name="Song H."/>
            <person name="Lee J."/>
            <person name="Lee S.C."/>
            <person name="Kwon J.K."/>
            <person name="Lee H.Y."/>
            <person name="Koo N."/>
            <person name="Hong Y."/>
            <person name="Kim R.W."/>
            <person name="Kang W.H."/>
            <person name="Huh J.H."/>
            <person name="Kang B.C."/>
            <person name="Yang T.J."/>
            <person name="Lee Y.H."/>
            <person name="Bennetzen J.L."/>
            <person name="Choi D."/>
        </authorList>
    </citation>
    <scope>NUCLEOTIDE SEQUENCE [LARGE SCALE GENOMIC DNA]</scope>
    <source>
        <strain evidence="10">cv. PBC81</strain>
    </source>
</reference>
<comment type="subcellular location">
    <subcellularLocation>
        <location evidence="1">Nucleus</location>
    </subcellularLocation>
</comment>
<accession>A0A2G2V9A3</accession>
<dbReference type="OrthoDB" id="1898716at2759"/>
<dbReference type="InterPro" id="IPR002487">
    <property type="entry name" value="TF_Kbox"/>
</dbReference>
<keyword evidence="10" id="KW-1185">Reference proteome</keyword>
<evidence type="ECO:0000256" key="1">
    <source>
        <dbReference type="ARBA" id="ARBA00004123"/>
    </source>
</evidence>
<dbReference type="PRINTS" id="PR00404">
    <property type="entry name" value="MADSDOMAIN"/>
</dbReference>
<gene>
    <name evidence="9" type="ORF">CQW23_30879</name>
</gene>
<dbReference type="InterPro" id="IPR002100">
    <property type="entry name" value="TF_MADSbox"/>
</dbReference>
<feature type="domain" description="MADS-box" evidence="7">
    <location>
        <begin position="1"/>
        <end position="61"/>
    </location>
</feature>
<dbReference type="GO" id="GO:0003677">
    <property type="term" value="F:DNA binding"/>
    <property type="evidence" value="ECO:0007669"/>
    <property type="project" value="UniProtKB-KW"/>
</dbReference>
<dbReference type="Gene3D" id="3.40.1810.10">
    <property type="entry name" value="Transcription factor, MADS-box"/>
    <property type="match status" value="1"/>
</dbReference>
<reference evidence="10" key="2">
    <citation type="journal article" date="2017" name="J. Anim. Genet.">
        <title>Multiple reference genome sequences of hot pepper reveal the massive evolution of plant disease resistance genes by retroduplication.</title>
        <authorList>
            <person name="Kim S."/>
            <person name="Park J."/>
            <person name="Yeom S.-I."/>
            <person name="Kim Y.-M."/>
            <person name="Seo E."/>
            <person name="Kim K.-T."/>
            <person name="Kim M.-S."/>
            <person name="Lee J.M."/>
            <person name="Cheong K."/>
            <person name="Shin H.-S."/>
            <person name="Kim S.-B."/>
            <person name="Han K."/>
            <person name="Lee J."/>
            <person name="Park M."/>
            <person name="Lee H.-A."/>
            <person name="Lee H.-Y."/>
            <person name="Lee Y."/>
            <person name="Oh S."/>
            <person name="Lee J.H."/>
            <person name="Choi E."/>
            <person name="Choi E."/>
            <person name="Lee S.E."/>
            <person name="Jeon J."/>
            <person name="Kim H."/>
            <person name="Choi G."/>
            <person name="Song H."/>
            <person name="Lee J."/>
            <person name="Lee S.-C."/>
            <person name="Kwon J.-K."/>
            <person name="Lee H.-Y."/>
            <person name="Koo N."/>
            <person name="Hong Y."/>
            <person name="Kim R.W."/>
            <person name="Kang W.-H."/>
            <person name="Huh J.H."/>
            <person name="Kang B.-C."/>
            <person name="Yang T.-J."/>
            <person name="Lee Y.-H."/>
            <person name="Bennetzen J.L."/>
            <person name="Choi D."/>
        </authorList>
    </citation>
    <scope>NUCLEOTIDE SEQUENCE [LARGE SCALE GENOMIC DNA]</scope>
    <source>
        <strain evidence="10">cv. PBC81</strain>
    </source>
</reference>
<keyword evidence="5" id="KW-0539">Nucleus</keyword>
<dbReference type="Proteomes" id="UP000224567">
    <property type="component" value="Unassembled WGS sequence"/>
</dbReference>
<dbReference type="SMART" id="SM00432">
    <property type="entry name" value="MADS"/>
    <property type="match status" value="1"/>
</dbReference>
<keyword evidence="4" id="KW-0804">Transcription</keyword>
<evidence type="ECO:0000256" key="6">
    <source>
        <dbReference type="SAM" id="Coils"/>
    </source>
</evidence>
<feature type="coiled-coil region" evidence="6">
    <location>
        <begin position="148"/>
        <end position="175"/>
    </location>
</feature>
<keyword evidence="6" id="KW-0175">Coiled coil</keyword>
<evidence type="ECO:0000259" key="7">
    <source>
        <dbReference type="PROSITE" id="PS50066"/>
    </source>
</evidence>
<dbReference type="EMBL" id="MLFT02000101">
    <property type="protein sequence ID" value="PHT29529.1"/>
    <property type="molecule type" value="Genomic_DNA"/>
</dbReference>
<dbReference type="AlphaFoldDB" id="A0A2G2V9A3"/>
<evidence type="ECO:0000313" key="9">
    <source>
        <dbReference type="EMBL" id="PHT29529.1"/>
    </source>
</evidence>
<evidence type="ECO:0000256" key="4">
    <source>
        <dbReference type="ARBA" id="ARBA00023163"/>
    </source>
</evidence>
<dbReference type="Pfam" id="PF00319">
    <property type="entry name" value="SRF-TF"/>
    <property type="match status" value="1"/>
</dbReference>
<dbReference type="Pfam" id="PF01486">
    <property type="entry name" value="K-box"/>
    <property type="match status" value="1"/>
</dbReference>
<proteinExistence type="predicted"/>
<keyword evidence="3" id="KW-0238">DNA-binding</keyword>
<protein>
    <recommendedName>
        <fullName evidence="11">Agamous-like MADS-box protein AGL27</fullName>
    </recommendedName>
</protein>
<dbReference type="GO" id="GO:0046983">
    <property type="term" value="F:protein dimerization activity"/>
    <property type="evidence" value="ECO:0007669"/>
    <property type="project" value="InterPro"/>
</dbReference>
<dbReference type="STRING" id="33114.A0A2G2V9A3"/>
<evidence type="ECO:0000259" key="8">
    <source>
        <dbReference type="PROSITE" id="PS51297"/>
    </source>
</evidence>
<evidence type="ECO:0000256" key="3">
    <source>
        <dbReference type="ARBA" id="ARBA00023125"/>
    </source>
</evidence>
<evidence type="ECO:0000313" key="10">
    <source>
        <dbReference type="Proteomes" id="UP000224567"/>
    </source>
</evidence>
<sequence length="195" mass="22535">MGRKKLEIKPILDNNCRQIAFCKRRKGLIKKARELSILCDVDVGVVIVSNRGRLHEFSSTNSMTGILQRYERHVEAAKEISAEIQVAELSKYSRFMTMGELLQATERQFEEINADGLTVTDLVHLENELQTTLIQTRSRKTHLLLESVKDLHEQEKLLREENKLLEDNIAGMKKNRKVNEMSHLPPQRVTLNFLL</sequence>